<dbReference type="VEuPathDB" id="VectorBase:ASIC015305"/>
<proteinExistence type="predicted"/>
<reference evidence="1 3" key="1">
    <citation type="journal article" date="2014" name="BMC Genomics">
        <title>Genome sequence of Anopheles sinensis provides insight into genetics basis of mosquito competence for malaria parasites.</title>
        <authorList>
            <person name="Zhou D."/>
            <person name="Zhang D."/>
            <person name="Ding G."/>
            <person name="Shi L."/>
            <person name="Hou Q."/>
            <person name="Ye Y."/>
            <person name="Xu Y."/>
            <person name="Zhou H."/>
            <person name="Xiong C."/>
            <person name="Li S."/>
            <person name="Yu J."/>
            <person name="Hong S."/>
            <person name="Yu X."/>
            <person name="Zou P."/>
            <person name="Chen C."/>
            <person name="Chang X."/>
            <person name="Wang W."/>
            <person name="Lv Y."/>
            <person name="Sun Y."/>
            <person name="Ma L."/>
            <person name="Shen B."/>
            <person name="Zhu C."/>
        </authorList>
    </citation>
    <scope>NUCLEOTIDE SEQUENCE [LARGE SCALE GENOMIC DNA]</scope>
</reference>
<evidence type="ECO:0000313" key="3">
    <source>
        <dbReference type="Proteomes" id="UP000030765"/>
    </source>
</evidence>
<dbReference type="EnsemblMetazoa" id="ASIC015305-RA">
    <property type="protein sequence ID" value="ASIC015305-PA"/>
    <property type="gene ID" value="ASIC015305"/>
</dbReference>
<dbReference type="EMBL" id="KE525330">
    <property type="protein sequence ID" value="KFB47277.1"/>
    <property type="molecule type" value="Genomic_DNA"/>
</dbReference>
<name>A0A084WAN3_ANOSI</name>
<dbReference type="GO" id="GO:0016829">
    <property type="term" value="F:lyase activity"/>
    <property type="evidence" value="ECO:0007669"/>
    <property type="project" value="UniProtKB-KW"/>
</dbReference>
<sequence length="101" mass="11323">MKRVRQKHRAVRQFSEPGPYPYPALVLPPHGPPPFARLIRFSVVTFVGGSTSQQQKNTSKRKPNTIRCQNGFLCGCGTRDLGQKSFTFCGYGWLKLTTTGH</sequence>
<dbReference type="AlphaFoldDB" id="A0A084WAN3"/>
<dbReference type="VEuPathDB" id="VectorBase:ASIS023350"/>
<accession>A0A084WAN3</accession>
<reference evidence="2" key="2">
    <citation type="submission" date="2020-05" db="UniProtKB">
        <authorList>
            <consortium name="EnsemblMetazoa"/>
        </authorList>
    </citation>
    <scope>IDENTIFICATION</scope>
</reference>
<gene>
    <name evidence="1" type="ORF">ZHAS_00015305</name>
</gene>
<evidence type="ECO:0000313" key="2">
    <source>
        <dbReference type="EnsemblMetazoa" id="ASIC015305-PA"/>
    </source>
</evidence>
<keyword evidence="1" id="KW-0456">Lyase</keyword>
<keyword evidence="3" id="KW-1185">Reference proteome</keyword>
<protein>
    <submittedName>
        <fullName evidence="1 2">Cystathionine beta-lyase family protein involved in aluminum resistance</fullName>
    </submittedName>
</protein>
<dbReference type="EMBL" id="ATLV01022218">
    <property type="status" value="NOT_ANNOTATED_CDS"/>
    <property type="molecule type" value="Genomic_DNA"/>
</dbReference>
<dbReference type="Proteomes" id="UP000030765">
    <property type="component" value="Unassembled WGS sequence"/>
</dbReference>
<organism evidence="1">
    <name type="scientific">Anopheles sinensis</name>
    <name type="common">Mosquito</name>
    <dbReference type="NCBI Taxonomy" id="74873"/>
    <lineage>
        <taxon>Eukaryota</taxon>
        <taxon>Metazoa</taxon>
        <taxon>Ecdysozoa</taxon>
        <taxon>Arthropoda</taxon>
        <taxon>Hexapoda</taxon>
        <taxon>Insecta</taxon>
        <taxon>Pterygota</taxon>
        <taxon>Neoptera</taxon>
        <taxon>Endopterygota</taxon>
        <taxon>Diptera</taxon>
        <taxon>Nematocera</taxon>
        <taxon>Culicoidea</taxon>
        <taxon>Culicidae</taxon>
        <taxon>Anophelinae</taxon>
        <taxon>Anopheles</taxon>
    </lineage>
</organism>
<evidence type="ECO:0000313" key="1">
    <source>
        <dbReference type="EMBL" id="KFB47277.1"/>
    </source>
</evidence>